<evidence type="ECO:0000313" key="2">
    <source>
        <dbReference type="Proteomes" id="UP001500683"/>
    </source>
</evidence>
<dbReference type="InterPro" id="IPR042226">
    <property type="entry name" value="eFR1_2_sf"/>
</dbReference>
<evidence type="ECO:0000313" key="1">
    <source>
        <dbReference type="EMBL" id="GAA4081822.1"/>
    </source>
</evidence>
<gene>
    <name evidence="1" type="ORF">GCM10022214_46030</name>
</gene>
<protein>
    <submittedName>
        <fullName evidence="1">Vms1/Ankzf1 family peptidyl-tRNA hydrolase</fullName>
    </submittedName>
</protein>
<dbReference type="RefSeq" id="WP_344951035.1">
    <property type="nucleotide sequence ID" value="NZ_BAAAZG010000031.1"/>
</dbReference>
<dbReference type="Proteomes" id="UP001500683">
    <property type="component" value="Unassembled WGS sequence"/>
</dbReference>
<proteinExistence type="predicted"/>
<dbReference type="GO" id="GO:0016787">
    <property type="term" value="F:hydrolase activity"/>
    <property type="evidence" value="ECO:0007669"/>
    <property type="project" value="UniProtKB-KW"/>
</dbReference>
<dbReference type="InterPro" id="IPR029064">
    <property type="entry name" value="Ribosomal_eL30-like_sf"/>
</dbReference>
<keyword evidence="1" id="KW-0378">Hydrolase</keyword>
<dbReference type="Gene3D" id="3.30.1330.30">
    <property type="match status" value="1"/>
</dbReference>
<keyword evidence="2" id="KW-1185">Reference proteome</keyword>
<dbReference type="SUPFAM" id="SSF53137">
    <property type="entry name" value="Translational machinery components"/>
    <property type="match status" value="1"/>
</dbReference>
<dbReference type="EMBL" id="BAAAZG010000031">
    <property type="protein sequence ID" value="GAA4081822.1"/>
    <property type="molecule type" value="Genomic_DNA"/>
</dbReference>
<dbReference type="Gene3D" id="3.30.420.60">
    <property type="entry name" value="eRF1 domain 2"/>
    <property type="match status" value="1"/>
</dbReference>
<dbReference type="Pfam" id="PF18844">
    <property type="entry name" value="baeRF_family2"/>
    <property type="match status" value="1"/>
</dbReference>
<sequence length="370" mass="39942">MDLTFLKPLYRRSGPYASVYVDLTRTTEDAPKAAELRWRALRADLEEQGAPHGTLGAVEEAVLAELRERRSTGLVLFAADGEVVHAERLPGPPAAALARVAPLPHVLPYLAARGEPLPYVRVLVDRRGGEICCVTADGKRRVFEVEGDEEYPIRKTKAGDWNQSRFQRAAEMVWKANAKKVGREVDQAAKRCGAEAVVVAGDVQARGAVLEEISEGLRDRTVETDRGSRADGADGAGLDAEIARILEIRRTERVGAVAERFERELANGQRAVAGLPSTVQALRRGQVESLLLEDDPDSPARLWVGPEPGDVALTAEELLEAGVKDPVEERADAALIRAAACSDGELFIMPSDDPYAGLGVGAVLRYTIAA</sequence>
<organism evidence="1 2">
    <name type="scientific">Actinomadura miaoliensis</name>
    <dbReference type="NCBI Taxonomy" id="430685"/>
    <lineage>
        <taxon>Bacteria</taxon>
        <taxon>Bacillati</taxon>
        <taxon>Actinomycetota</taxon>
        <taxon>Actinomycetes</taxon>
        <taxon>Streptosporangiales</taxon>
        <taxon>Thermomonosporaceae</taxon>
        <taxon>Actinomadura</taxon>
    </lineage>
</organism>
<reference evidence="2" key="1">
    <citation type="journal article" date="2019" name="Int. J. Syst. Evol. Microbiol.">
        <title>The Global Catalogue of Microorganisms (GCM) 10K type strain sequencing project: providing services to taxonomists for standard genome sequencing and annotation.</title>
        <authorList>
            <consortium name="The Broad Institute Genomics Platform"/>
            <consortium name="The Broad Institute Genome Sequencing Center for Infectious Disease"/>
            <person name="Wu L."/>
            <person name="Ma J."/>
        </authorList>
    </citation>
    <scope>NUCLEOTIDE SEQUENCE [LARGE SCALE GENOMIC DNA]</scope>
    <source>
        <strain evidence="2">JCM 16702</strain>
    </source>
</reference>
<accession>A0ABP7W601</accession>
<dbReference type="InterPro" id="IPR040701">
    <property type="entry name" value="Bact_RF_family2"/>
</dbReference>
<comment type="caution">
    <text evidence="1">The sequence shown here is derived from an EMBL/GenBank/DDBJ whole genome shotgun (WGS) entry which is preliminary data.</text>
</comment>
<name>A0ABP7W601_9ACTN</name>